<dbReference type="GO" id="GO:0016757">
    <property type="term" value="F:glycosyltransferase activity"/>
    <property type="evidence" value="ECO:0007669"/>
    <property type="project" value="TreeGrafter"/>
</dbReference>
<sequence>MNILMLSVTFPYPPSRGGTEVRTYNLLKALQEQHQVTLMTLRHEQVNDEEVAELQNQVETLQVFPSPSENYSRSLVAKTFRFGRFLFDGRPPSTRFRQTDEIQHWVNEQACSGKFDAITCEHSTNEVFVNSVVQKHIPRRVVDIHSSVYGTVKQQLATGTAENPLREQLNLSLLKRYEQRYCQKFTDLVVTTPEDAVQIHELCPQRPVHTVTNGVDLDSFTYRTRDPGGHDLVFVGAMDTPPNIDAAIFFGREVLPHVRVQYPDARLYIVGTRPVESVKNLQALPGVVVTGKVASTTDYLHQSAACVVPLRSGYGIKNKTLEAMAAGVPVVASDRGLEGLTVDGDNVPLRALRANTVEEYVTAIQQLFEKPELRASLSANARTMIEADFTWQQAGRTYSQILAG</sequence>
<proteinExistence type="predicted"/>
<dbReference type="Pfam" id="PF13692">
    <property type="entry name" value="Glyco_trans_1_4"/>
    <property type="match status" value="1"/>
</dbReference>
<gene>
    <name evidence="2" type="ORF">QQ91_019955</name>
</gene>
<accession>A0A0C1Y9S1</accession>
<dbReference type="SUPFAM" id="SSF53756">
    <property type="entry name" value="UDP-Glycosyltransferase/glycogen phosphorylase"/>
    <property type="match status" value="1"/>
</dbReference>
<reference evidence="2" key="3">
    <citation type="submission" date="2020-02" db="EMBL/GenBank/DDBJ databases">
        <authorList>
            <person name="Sarangi A.N."/>
            <person name="Ghosh S."/>
            <person name="Mukherjee M."/>
            <person name="Tripathy S."/>
        </authorList>
    </citation>
    <scope>NUCLEOTIDE SEQUENCE</scope>
    <source>
        <strain evidence="2">BDU141951</strain>
    </source>
</reference>
<organism evidence="2">
    <name type="scientific">Lyngbya confervoides BDU141951</name>
    <dbReference type="NCBI Taxonomy" id="1574623"/>
    <lineage>
        <taxon>Bacteria</taxon>
        <taxon>Bacillati</taxon>
        <taxon>Cyanobacteriota</taxon>
        <taxon>Cyanophyceae</taxon>
        <taxon>Oscillatoriophycideae</taxon>
        <taxon>Oscillatoriales</taxon>
        <taxon>Microcoleaceae</taxon>
        <taxon>Lyngbya</taxon>
    </lineage>
</organism>
<dbReference type="AlphaFoldDB" id="A0A0C1Y9S1"/>
<dbReference type="PANTHER" id="PTHR12526">
    <property type="entry name" value="GLYCOSYLTRANSFERASE"/>
    <property type="match status" value="1"/>
</dbReference>
<evidence type="ECO:0000313" key="2">
    <source>
        <dbReference type="EMBL" id="NEV69375.1"/>
    </source>
</evidence>
<evidence type="ECO:0000259" key="1">
    <source>
        <dbReference type="Pfam" id="PF13439"/>
    </source>
</evidence>
<dbReference type="EMBL" id="JTHE02000003">
    <property type="protein sequence ID" value="NEV69375.1"/>
    <property type="molecule type" value="Genomic_DNA"/>
</dbReference>
<dbReference type="InterPro" id="IPR028098">
    <property type="entry name" value="Glyco_trans_4-like_N"/>
</dbReference>
<dbReference type="CDD" id="cd03801">
    <property type="entry name" value="GT4_PimA-like"/>
    <property type="match status" value="1"/>
</dbReference>
<protein>
    <submittedName>
        <fullName evidence="2">Glycosyltransferase</fullName>
    </submittedName>
</protein>
<dbReference type="Pfam" id="PF13439">
    <property type="entry name" value="Glyco_transf_4"/>
    <property type="match status" value="1"/>
</dbReference>
<dbReference type="Gene3D" id="3.40.50.2000">
    <property type="entry name" value="Glycogen Phosphorylase B"/>
    <property type="match status" value="2"/>
</dbReference>
<reference evidence="2" key="1">
    <citation type="submission" date="2014-11" db="EMBL/GenBank/DDBJ databases">
        <authorList>
            <person name="Malar M.C."/>
            <person name="Sen D."/>
            <person name="Tripathy S."/>
        </authorList>
    </citation>
    <scope>NUCLEOTIDE SEQUENCE</scope>
    <source>
        <strain evidence="2">BDU141951</strain>
    </source>
</reference>
<comment type="caution">
    <text evidence="2">The sequence shown here is derived from an EMBL/GenBank/DDBJ whole genome shotgun (WGS) entry which is preliminary data.</text>
</comment>
<dbReference type="PANTHER" id="PTHR12526:SF600">
    <property type="entry name" value="GLYCOSYL TRANSFERASE GROUP 1"/>
    <property type="match status" value="1"/>
</dbReference>
<name>A0A0C1Y9S1_9CYAN</name>
<feature type="domain" description="Glycosyltransferase subfamily 4-like N-terminal" evidence="1">
    <location>
        <begin position="17"/>
        <end position="218"/>
    </location>
</feature>
<reference evidence="2" key="2">
    <citation type="journal article" date="2015" name="Genome Announc.">
        <title>Draft Genome Sequence of Filamentous Marine Cyanobacterium Lyngbya confervoides Strain BDU141951.</title>
        <authorList>
            <person name="Chandrababunaidu M.M."/>
            <person name="Sen D."/>
            <person name="Tripathy S."/>
        </authorList>
    </citation>
    <scope>NUCLEOTIDE SEQUENCE</scope>
    <source>
        <strain evidence="2">BDU141951</strain>
    </source>
</reference>